<organism evidence="1 2">
    <name type="scientific">Meloidogyne hapla</name>
    <name type="common">Root-knot nematode worm</name>
    <dbReference type="NCBI Taxonomy" id="6305"/>
    <lineage>
        <taxon>Eukaryota</taxon>
        <taxon>Metazoa</taxon>
        <taxon>Ecdysozoa</taxon>
        <taxon>Nematoda</taxon>
        <taxon>Chromadorea</taxon>
        <taxon>Rhabditida</taxon>
        <taxon>Tylenchina</taxon>
        <taxon>Tylenchomorpha</taxon>
        <taxon>Tylenchoidea</taxon>
        <taxon>Meloidogynidae</taxon>
        <taxon>Meloidogyninae</taxon>
        <taxon>Meloidogyne</taxon>
    </lineage>
</organism>
<sequence>MMGDPFLGNGGLIPNYDGNPAVSFSKWCEKFKDILSLLTTPLTEAQKLARLRFCLNGQARAVYDSIDPAPLNLEVAMESGYSFFISYFYEEGSFFCNLKEKACILAIEYK</sequence>
<evidence type="ECO:0000313" key="2">
    <source>
        <dbReference type="WBParaSite" id="MhA1_Contig2090.frz3.gene2"/>
    </source>
</evidence>
<accession>A0A1I8BFP5</accession>
<protein>
    <submittedName>
        <fullName evidence="2">COesterase domain-containing protein</fullName>
    </submittedName>
</protein>
<dbReference type="WBParaSite" id="MhA1_Contig2090.frz3.gene2">
    <property type="protein sequence ID" value="MhA1_Contig2090.frz3.gene2"/>
    <property type="gene ID" value="MhA1_Contig2090.frz3.gene2"/>
</dbReference>
<dbReference type="AlphaFoldDB" id="A0A1I8BFP5"/>
<proteinExistence type="predicted"/>
<reference evidence="2" key="1">
    <citation type="submission" date="2016-11" db="UniProtKB">
        <authorList>
            <consortium name="WormBaseParasite"/>
        </authorList>
    </citation>
    <scope>IDENTIFICATION</scope>
</reference>
<name>A0A1I8BFP5_MELHA</name>
<dbReference type="Proteomes" id="UP000095281">
    <property type="component" value="Unplaced"/>
</dbReference>
<evidence type="ECO:0000313" key="1">
    <source>
        <dbReference type="Proteomes" id="UP000095281"/>
    </source>
</evidence>
<keyword evidence="1" id="KW-1185">Reference proteome</keyword>